<keyword evidence="2" id="KW-1185">Reference proteome</keyword>
<comment type="caution">
    <text evidence="1">The sequence shown here is derived from an EMBL/GenBank/DDBJ whole genome shotgun (WGS) entry which is preliminary data.</text>
</comment>
<evidence type="ECO:0000313" key="2">
    <source>
        <dbReference type="Proteomes" id="UP001597286"/>
    </source>
</evidence>
<accession>A0ABW4NYQ1</accession>
<organism evidence="1 2">
    <name type="scientific">Rhodococcus gannanensis</name>
    <dbReference type="NCBI Taxonomy" id="1960308"/>
    <lineage>
        <taxon>Bacteria</taxon>
        <taxon>Bacillati</taxon>
        <taxon>Actinomycetota</taxon>
        <taxon>Actinomycetes</taxon>
        <taxon>Mycobacteriales</taxon>
        <taxon>Nocardiaceae</taxon>
        <taxon>Rhodococcus</taxon>
    </lineage>
</organism>
<dbReference type="EMBL" id="JBHUFB010000002">
    <property type="protein sequence ID" value="MFD1810946.1"/>
    <property type="molecule type" value="Genomic_DNA"/>
</dbReference>
<sequence length="316" mass="34845">MRRGDWATRLDEIRRASPHGVVRVADLGAEGISGSAISQRCTPDGPWQRLLPGIVLMHNGRPTPHQRAAAALLYCGPDSLLTGRAALYEHGLGAGPPGDVHVLVPERRQRLSTRFVLVERTSRHPEPVHRNDFRCAPLARATLDAARRLRSLDAVRALVSEVVQRERVEPIALSRELEAGSRRGSALPRIVLEEVAANVHSAAEAQAREVAAESGLPDMQFNPSVHDADGRFIARPDGWFDDVALAWEIDSLNWHLRADDYAATVKRRARLQSHGIVVYSVIPRQLAEEPGHVLSELRAHYALAASRPRPDVHVRA</sequence>
<evidence type="ECO:0000313" key="1">
    <source>
        <dbReference type="EMBL" id="MFD1810946.1"/>
    </source>
</evidence>
<gene>
    <name evidence="1" type="ORF">ACFSJG_01860</name>
</gene>
<evidence type="ECO:0008006" key="3">
    <source>
        <dbReference type="Google" id="ProtNLM"/>
    </source>
</evidence>
<name>A0ABW4NYQ1_9NOCA</name>
<protein>
    <recommendedName>
        <fullName evidence="3">DUF559 domain-containing protein</fullName>
    </recommendedName>
</protein>
<dbReference type="RefSeq" id="WP_378483497.1">
    <property type="nucleotide sequence ID" value="NZ_JBHUFB010000002.1"/>
</dbReference>
<proteinExistence type="predicted"/>
<reference evidence="2" key="1">
    <citation type="journal article" date="2019" name="Int. J. Syst. Evol. Microbiol.">
        <title>The Global Catalogue of Microorganisms (GCM) 10K type strain sequencing project: providing services to taxonomists for standard genome sequencing and annotation.</title>
        <authorList>
            <consortium name="The Broad Institute Genomics Platform"/>
            <consortium name="The Broad Institute Genome Sequencing Center for Infectious Disease"/>
            <person name="Wu L."/>
            <person name="Ma J."/>
        </authorList>
    </citation>
    <scope>NUCLEOTIDE SEQUENCE [LARGE SCALE GENOMIC DNA]</scope>
    <source>
        <strain evidence="2">DT72</strain>
    </source>
</reference>
<dbReference type="Proteomes" id="UP001597286">
    <property type="component" value="Unassembled WGS sequence"/>
</dbReference>